<dbReference type="Gene3D" id="3.40.30.10">
    <property type="entry name" value="Glutaredoxin"/>
    <property type="match status" value="1"/>
</dbReference>
<keyword evidence="5" id="KW-1185">Reference proteome</keyword>
<reference evidence="4" key="1">
    <citation type="submission" date="2022-12" db="EMBL/GenBank/DDBJ databases">
        <authorList>
            <person name="Petersen C."/>
        </authorList>
    </citation>
    <scope>NUCLEOTIDE SEQUENCE</scope>
    <source>
        <strain evidence="4">IBT 29677</strain>
    </source>
</reference>
<dbReference type="OrthoDB" id="10263751at2759"/>
<name>A0A9W9SHY2_9EURO</name>
<dbReference type="GeneID" id="81375431"/>
<protein>
    <submittedName>
        <fullName evidence="4">Thioredoxin</fullName>
    </submittedName>
</protein>
<evidence type="ECO:0000259" key="3">
    <source>
        <dbReference type="PROSITE" id="PS51352"/>
    </source>
</evidence>
<dbReference type="PROSITE" id="PS00194">
    <property type="entry name" value="THIOREDOXIN_1"/>
    <property type="match status" value="1"/>
</dbReference>
<dbReference type="Proteomes" id="UP001147747">
    <property type="component" value="Unassembled WGS sequence"/>
</dbReference>
<keyword evidence="2" id="KW-1015">Disulfide bond</keyword>
<sequence>MSYPKKAPTGHILEELYAWYSTVGVKGQEEERDDCLERAIAALRDLHSQRFAPCSTHKDWNIESYSNSFNLQQLVTHWRWFTPTGGGGGDLHGIHQQPTMELPTLLILAALFLVFRFVQSRRAAATPMESHGKVANIDNDVIFKALVHSGAAVVDFYATWCGPCRAVAPKVGELSEKYQNVRFVQVDVDKLRGVASEFNVTAMPTFVLMKDGKEVQRIRGADIRALEAGIQAISA</sequence>
<dbReference type="FunFam" id="3.40.30.10:FF:000245">
    <property type="entry name" value="Thioredoxin"/>
    <property type="match status" value="1"/>
</dbReference>
<evidence type="ECO:0000313" key="5">
    <source>
        <dbReference type="Proteomes" id="UP001147747"/>
    </source>
</evidence>
<dbReference type="RefSeq" id="XP_056482481.1">
    <property type="nucleotide sequence ID" value="XM_056636451.1"/>
</dbReference>
<dbReference type="Pfam" id="PF00085">
    <property type="entry name" value="Thioredoxin"/>
    <property type="match status" value="1"/>
</dbReference>
<feature type="domain" description="Thioredoxin" evidence="3">
    <location>
        <begin position="115"/>
        <end position="235"/>
    </location>
</feature>
<dbReference type="PROSITE" id="PS51352">
    <property type="entry name" value="THIOREDOXIN_2"/>
    <property type="match status" value="1"/>
</dbReference>
<evidence type="ECO:0000256" key="1">
    <source>
        <dbReference type="ARBA" id="ARBA00008987"/>
    </source>
</evidence>
<accession>A0A9W9SHY2</accession>
<dbReference type="InterPro" id="IPR036249">
    <property type="entry name" value="Thioredoxin-like_sf"/>
</dbReference>
<proteinExistence type="inferred from homology"/>
<dbReference type="PRINTS" id="PR00421">
    <property type="entry name" value="THIOREDOXIN"/>
</dbReference>
<organism evidence="4 5">
    <name type="scientific">Penicillium cosmopolitanum</name>
    <dbReference type="NCBI Taxonomy" id="1131564"/>
    <lineage>
        <taxon>Eukaryota</taxon>
        <taxon>Fungi</taxon>
        <taxon>Dikarya</taxon>
        <taxon>Ascomycota</taxon>
        <taxon>Pezizomycotina</taxon>
        <taxon>Eurotiomycetes</taxon>
        <taxon>Eurotiomycetidae</taxon>
        <taxon>Eurotiales</taxon>
        <taxon>Aspergillaceae</taxon>
        <taxon>Penicillium</taxon>
    </lineage>
</organism>
<dbReference type="SUPFAM" id="SSF52833">
    <property type="entry name" value="Thioredoxin-like"/>
    <property type="match status" value="1"/>
</dbReference>
<evidence type="ECO:0000313" key="4">
    <source>
        <dbReference type="EMBL" id="KAJ5378695.1"/>
    </source>
</evidence>
<dbReference type="PANTHER" id="PTHR46115">
    <property type="entry name" value="THIOREDOXIN-LIKE PROTEIN 1"/>
    <property type="match status" value="1"/>
</dbReference>
<comment type="similarity">
    <text evidence="1">Belongs to the thioredoxin family.</text>
</comment>
<reference evidence="4" key="2">
    <citation type="journal article" date="2023" name="IMA Fungus">
        <title>Comparative genomic study of the Penicillium genus elucidates a diverse pangenome and 15 lateral gene transfer events.</title>
        <authorList>
            <person name="Petersen C."/>
            <person name="Sorensen T."/>
            <person name="Nielsen M.R."/>
            <person name="Sondergaard T.E."/>
            <person name="Sorensen J.L."/>
            <person name="Fitzpatrick D.A."/>
            <person name="Frisvad J.C."/>
            <person name="Nielsen K.L."/>
        </authorList>
    </citation>
    <scope>NUCLEOTIDE SEQUENCE</scope>
    <source>
        <strain evidence="4">IBT 29677</strain>
    </source>
</reference>
<evidence type="ECO:0000256" key="2">
    <source>
        <dbReference type="ARBA" id="ARBA00023157"/>
    </source>
</evidence>
<comment type="caution">
    <text evidence="4">The sequence shown here is derived from an EMBL/GenBank/DDBJ whole genome shotgun (WGS) entry which is preliminary data.</text>
</comment>
<dbReference type="AlphaFoldDB" id="A0A9W9SHY2"/>
<dbReference type="InterPro" id="IPR013766">
    <property type="entry name" value="Thioredoxin_domain"/>
</dbReference>
<dbReference type="CDD" id="cd02947">
    <property type="entry name" value="TRX_family"/>
    <property type="match status" value="1"/>
</dbReference>
<gene>
    <name evidence="4" type="ORF">N7509_011814</name>
</gene>
<dbReference type="EMBL" id="JAPZBU010000011">
    <property type="protein sequence ID" value="KAJ5378695.1"/>
    <property type="molecule type" value="Genomic_DNA"/>
</dbReference>
<dbReference type="InterPro" id="IPR017937">
    <property type="entry name" value="Thioredoxin_CS"/>
</dbReference>